<evidence type="ECO:0000256" key="6">
    <source>
        <dbReference type="SAM" id="Phobius"/>
    </source>
</evidence>
<dbReference type="HOGENOM" id="CLU_006116_3_0_1"/>
<evidence type="ECO:0000259" key="7">
    <source>
        <dbReference type="PROSITE" id="PS51380"/>
    </source>
</evidence>
<keyword evidence="3 6" id="KW-0812">Transmembrane</keyword>
<name>B4I6N0_DROSE</name>
<comment type="similarity">
    <text evidence="2">Belongs to the SYG1 (TC 2.A.94) family.</text>
</comment>
<dbReference type="GO" id="GO:0016036">
    <property type="term" value="P:cellular response to phosphate starvation"/>
    <property type="evidence" value="ECO:0007669"/>
    <property type="project" value="TreeGrafter"/>
</dbReference>
<dbReference type="SMR" id="B4I6N0"/>
<feature type="domain" description="SPX" evidence="8">
    <location>
        <begin position="1"/>
        <end position="168"/>
    </location>
</feature>
<evidence type="ECO:0000313" key="9">
    <source>
        <dbReference type="EMBL" id="EDW55978.1"/>
    </source>
</evidence>
<dbReference type="Proteomes" id="UP000001292">
    <property type="component" value="Unassembled WGS sequence"/>
</dbReference>
<dbReference type="PhylomeDB" id="B4I6N0"/>
<evidence type="ECO:0000256" key="4">
    <source>
        <dbReference type="ARBA" id="ARBA00022989"/>
    </source>
</evidence>
<dbReference type="PANTHER" id="PTHR10783:SF127">
    <property type="entry name" value="LD30826P-RELATED"/>
    <property type="match status" value="1"/>
</dbReference>
<dbReference type="GO" id="GO:0005794">
    <property type="term" value="C:Golgi apparatus"/>
    <property type="evidence" value="ECO:0007669"/>
    <property type="project" value="TreeGrafter"/>
</dbReference>
<dbReference type="PROSITE" id="PS51380">
    <property type="entry name" value="EXS"/>
    <property type="match status" value="1"/>
</dbReference>
<dbReference type="PROSITE" id="PS51382">
    <property type="entry name" value="SPX"/>
    <property type="match status" value="1"/>
</dbReference>
<gene>
    <name evidence="9" type="primary">Dsec\GM22838</name>
    <name evidence="9" type="ORF">Dsec_GM22838</name>
</gene>
<evidence type="ECO:0000256" key="1">
    <source>
        <dbReference type="ARBA" id="ARBA00004141"/>
    </source>
</evidence>
<evidence type="ECO:0000313" key="10">
    <source>
        <dbReference type="Proteomes" id="UP000001292"/>
    </source>
</evidence>
<dbReference type="Pfam" id="PF03124">
    <property type="entry name" value="EXS"/>
    <property type="match status" value="1"/>
</dbReference>
<dbReference type="PANTHER" id="PTHR10783">
    <property type="entry name" value="XENOTROPIC AND POLYTROPIC RETROVIRUS RECEPTOR 1-RELATED"/>
    <property type="match status" value="1"/>
</dbReference>
<keyword evidence="10" id="KW-1185">Reference proteome</keyword>
<evidence type="ECO:0000259" key="8">
    <source>
        <dbReference type="PROSITE" id="PS51382"/>
    </source>
</evidence>
<proteinExistence type="inferred from homology"/>
<feature type="transmembrane region" description="Helical" evidence="6">
    <location>
        <begin position="333"/>
        <end position="356"/>
    </location>
</feature>
<reference evidence="9 10" key="1">
    <citation type="journal article" date="2007" name="Nature">
        <title>Evolution of genes and genomes on the Drosophila phylogeny.</title>
        <authorList>
            <consortium name="Drosophila 12 Genomes Consortium"/>
            <person name="Clark A.G."/>
            <person name="Eisen M.B."/>
            <person name="Smith D.R."/>
            <person name="Bergman C.M."/>
            <person name="Oliver B."/>
            <person name="Markow T.A."/>
            <person name="Kaufman T.C."/>
            <person name="Kellis M."/>
            <person name="Gelbart W."/>
            <person name="Iyer V.N."/>
            <person name="Pollard D.A."/>
            <person name="Sackton T.B."/>
            <person name="Larracuente A.M."/>
            <person name="Singh N.D."/>
            <person name="Abad J.P."/>
            <person name="Abt D.N."/>
            <person name="Adryan B."/>
            <person name="Aguade M."/>
            <person name="Akashi H."/>
            <person name="Anderson W.W."/>
            <person name="Aquadro C.F."/>
            <person name="Ardell D.H."/>
            <person name="Arguello R."/>
            <person name="Artieri C.G."/>
            <person name="Barbash D.A."/>
            <person name="Barker D."/>
            <person name="Barsanti P."/>
            <person name="Batterham P."/>
            <person name="Batzoglou S."/>
            <person name="Begun D."/>
            <person name="Bhutkar A."/>
            <person name="Blanco E."/>
            <person name="Bosak S.A."/>
            <person name="Bradley R.K."/>
            <person name="Brand A.D."/>
            <person name="Brent M.R."/>
            <person name="Brooks A.N."/>
            <person name="Brown R.H."/>
            <person name="Butlin R.K."/>
            <person name="Caggese C."/>
            <person name="Calvi B.R."/>
            <person name="Bernardo de Carvalho A."/>
            <person name="Caspi A."/>
            <person name="Castrezana S."/>
            <person name="Celniker S.E."/>
            <person name="Chang J.L."/>
            <person name="Chapple C."/>
            <person name="Chatterji S."/>
            <person name="Chinwalla A."/>
            <person name="Civetta A."/>
            <person name="Clifton S.W."/>
            <person name="Comeron J.M."/>
            <person name="Costello J.C."/>
            <person name="Coyne J.A."/>
            <person name="Daub J."/>
            <person name="David R.G."/>
            <person name="Delcher A.L."/>
            <person name="Delehaunty K."/>
            <person name="Do C.B."/>
            <person name="Ebling H."/>
            <person name="Edwards K."/>
            <person name="Eickbush T."/>
            <person name="Evans J.D."/>
            <person name="Filipski A."/>
            <person name="Findeiss S."/>
            <person name="Freyhult E."/>
            <person name="Fulton L."/>
            <person name="Fulton R."/>
            <person name="Garcia A.C."/>
            <person name="Gardiner A."/>
            <person name="Garfield D.A."/>
            <person name="Garvin B.E."/>
            <person name="Gibson G."/>
            <person name="Gilbert D."/>
            <person name="Gnerre S."/>
            <person name="Godfrey J."/>
            <person name="Good R."/>
            <person name="Gotea V."/>
            <person name="Gravely B."/>
            <person name="Greenberg A.J."/>
            <person name="Griffiths-Jones S."/>
            <person name="Gross S."/>
            <person name="Guigo R."/>
            <person name="Gustafson E.A."/>
            <person name="Haerty W."/>
            <person name="Hahn M.W."/>
            <person name="Halligan D.L."/>
            <person name="Halpern A.L."/>
            <person name="Halter G.M."/>
            <person name="Han M.V."/>
            <person name="Heger A."/>
            <person name="Hillier L."/>
            <person name="Hinrichs A.S."/>
            <person name="Holmes I."/>
            <person name="Hoskins R.A."/>
            <person name="Hubisz M.J."/>
            <person name="Hultmark D."/>
            <person name="Huntley M.A."/>
            <person name="Jaffe D.B."/>
            <person name="Jagadeeshan S."/>
            <person name="Jeck W.R."/>
            <person name="Johnson J."/>
            <person name="Jones C.D."/>
            <person name="Jordan W.C."/>
            <person name="Karpen G.H."/>
            <person name="Kataoka E."/>
            <person name="Keightley P.D."/>
            <person name="Kheradpour P."/>
            <person name="Kirkness E.F."/>
            <person name="Koerich L.B."/>
            <person name="Kristiansen K."/>
            <person name="Kudrna D."/>
            <person name="Kulathinal R.J."/>
            <person name="Kumar S."/>
            <person name="Kwok R."/>
            <person name="Lander E."/>
            <person name="Langley C.H."/>
            <person name="Lapoint R."/>
            <person name="Lazzaro B.P."/>
            <person name="Lee S.J."/>
            <person name="Levesque L."/>
            <person name="Li R."/>
            <person name="Lin C.F."/>
            <person name="Lin M.F."/>
            <person name="Lindblad-Toh K."/>
            <person name="Llopart A."/>
            <person name="Long M."/>
            <person name="Low L."/>
            <person name="Lozovsky E."/>
            <person name="Lu J."/>
            <person name="Luo M."/>
            <person name="Machado C.A."/>
            <person name="Makalowski W."/>
            <person name="Marzo M."/>
            <person name="Matsuda M."/>
            <person name="Matzkin L."/>
            <person name="McAllister B."/>
            <person name="McBride C.S."/>
            <person name="McKernan B."/>
            <person name="McKernan K."/>
            <person name="Mendez-Lago M."/>
            <person name="Minx P."/>
            <person name="Mollenhauer M.U."/>
            <person name="Montooth K."/>
            <person name="Mount S.M."/>
            <person name="Mu X."/>
            <person name="Myers E."/>
            <person name="Negre B."/>
            <person name="Newfeld S."/>
            <person name="Nielsen R."/>
            <person name="Noor M.A."/>
            <person name="O'Grady P."/>
            <person name="Pachter L."/>
            <person name="Papaceit M."/>
            <person name="Parisi M.J."/>
            <person name="Parisi M."/>
            <person name="Parts L."/>
            <person name="Pedersen J.S."/>
            <person name="Pesole G."/>
            <person name="Phillippy A.M."/>
            <person name="Ponting C.P."/>
            <person name="Pop M."/>
            <person name="Porcelli D."/>
            <person name="Powell J.R."/>
            <person name="Prohaska S."/>
            <person name="Pruitt K."/>
            <person name="Puig M."/>
            <person name="Quesneville H."/>
            <person name="Ram K.R."/>
            <person name="Rand D."/>
            <person name="Rasmussen M.D."/>
            <person name="Reed L.K."/>
            <person name="Reenan R."/>
            <person name="Reily A."/>
            <person name="Remington K.A."/>
            <person name="Rieger T.T."/>
            <person name="Ritchie M.G."/>
            <person name="Robin C."/>
            <person name="Rogers Y.H."/>
            <person name="Rohde C."/>
            <person name="Rozas J."/>
            <person name="Rubenfield M.J."/>
            <person name="Ruiz A."/>
            <person name="Russo S."/>
            <person name="Salzberg S.L."/>
            <person name="Sanchez-Gracia A."/>
            <person name="Saranga D.J."/>
            <person name="Sato H."/>
            <person name="Schaeffer S.W."/>
            <person name="Schatz M.C."/>
            <person name="Schlenke T."/>
            <person name="Schwartz R."/>
            <person name="Segarra C."/>
            <person name="Singh R.S."/>
            <person name="Sirot L."/>
            <person name="Sirota M."/>
            <person name="Sisneros N.B."/>
            <person name="Smith C.D."/>
            <person name="Smith T.F."/>
            <person name="Spieth J."/>
            <person name="Stage D.E."/>
            <person name="Stark A."/>
            <person name="Stephan W."/>
            <person name="Strausberg R.L."/>
            <person name="Strempel S."/>
            <person name="Sturgill D."/>
            <person name="Sutton G."/>
            <person name="Sutton G.G."/>
            <person name="Tao W."/>
            <person name="Teichmann S."/>
            <person name="Tobari Y.N."/>
            <person name="Tomimura Y."/>
            <person name="Tsolas J.M."/>
            <person name="Valente V.L."/>
            <person name="Venter E."/>
            <person name="Venter J.C."/>
            <person name="Vicario S."/>
            <person name="Vieira F.G."/>
            <person name="Vilella A.J."/>
            <person name="Villasante A."/>
            <person name="Walenz B."/>
            <person name="Wang J."/>
            <person name="Wasserman M."/>
            <person name="Watts T."/>
            <person name="Wilson D."/>
            <person name="Wilson R.K."/>
            <person name="Wing R.A."/>
            <person name="Wolfner M.F."/>
            <person name="Wong A."/>
            <person name="Wong G.K."/>
            <person name="Wu C.I."/>
            <person name="Wu G."/>
            <person name="Yamamoto D."/>
            <person name="Yang H.P."/>
            <person name="Yang S.P."/>
            <person name="Yorke J.A."/>
            <person name="Yoshida K."/>
            <person name="Zdobnov E."/>
            <person name="Zhang P."/>
            <person name="Zhang Y."/>
            <person name="Zimin A.V."/>
            <person name="Baldwin J."/>
            <person name="Abdouelleil A."/>
            <person name="Abdulkadir J."/>
            <person name="Abebe A."/>
            <person name="Abera B."/>
            <person name="Abreu J."/>
            <person name="Acer S.C."/>
            <person name="Aftuck L."/>
            <person name="Alexander A."/>
            <person name="An P."/>
            <person name="Anderson E."/>
            <person name="Anderson S."/>
            <person name="Arachi H."/>
            <person name="Azer M."/>
            <person name="Bachantsang P."/>
            <person name="Barry A."/>
            <person name="Bayul T."/>
            <person name="Berlin A."/>
            <person name="Bessette D."/>
            <person name="Bloom T."/>
            <person name="Blye J."/>
            <person name="Boguslavskiy L."/>
            <person name="Bonnet C."/>
            <person name="Boukhgalter B."/>
            <person name="Bourzgui I."/>
            <person name="Brown A."/>
            <person name="Cahill P."/>
            <person name="Channer S."/>
            <person name="Cheshatsang Y."/>
            <person name="Chuda L."/>
            <person name="Citroen M."/>
            <person name="Collymore A."/>
            <person name="Cooke P."/>
            <person name="Costello M."/>
            <person name="D'Aco K."/>
            <person name="Daza R."/>
            <person name="De Haan G."/>
            <person name="DeGray S."/>
            <person name="DeMaso C."/>
            <person name="Dhargay N."/>
            <person name="Dooley K."/>
            <person name="Dooley E."/>
            <person name="Doricent M."/>
            <person name="Dorje P."/>
            <person name="Dorjee K."/>
            <person name="Dupes A."/>
            <person name="Elong R."/>
            <person name="Falk J."/>
            <person name="Farina A."/>
            <person name="Faro S."/>
            <person name="Ferguson D."/>
            <person name="Fisher S."/>
            <person name="Foley C.D."/>
            <person name="Franke A."/>
            <person name="Friedrich D."/>
            <person name="Gadbois L."/>
            <person name="Gearin G."/>
            <person name="Gearin C.R."/>
            <person name="Giannoukos G."/>
            <person name="Goode T."/>
            <person name="Graham J."/>
            <person name="Grandbois E."/>
            <person name="Grewal S."/>
            <person name="Gyaltsen K."/>
            <person name="Hafez N."/>
            <person name="Hagos B."/>
            <person name="Hall J."/>
            <person name="Henson C."/>
            <person name="Hollinger A."/>
            <person name="Honan T."/>
            <person name="Huard M.D."/>
            <person name="Hughes L."/>
            <person name="Hurhula B."/>
            <person name="Husby M.E."/>
            <person name="Kamat A."/>
            <person name="Kanga B."/>
            <person name="Kashin S."/>
            <person name="Khazanovich D."/>
            <person name="Kisner P."/>
            <person name="Lance K."/>
            <person name="Lara M."/>
            <person name="Lee W."/>
            <person name="Lennon N."/>
            <person name="Letendre F."/>
            <person name="LeVine R."/>
            <person name="Lipovsky A."/>
            <person name="Liu X."/>
            <person name="Liu J."/>
            <person name="Liu S."/>
            <person name="Lokyitsang T."/>
            <person name="Lokyitsang Y."/>
            <person name="Lubonja R."/>
            <person name="Lui A."/>
            <person name="MacDonald P."/>
            <person name="Magnisalis V."/>
            <person name="Maru K."/>
            <person name="Matthews C."/>
            <person name="McCusker W."/>
            <person name="McDonough S."/>
            <person name="Mehta T."/>
            <person name="Meldrim J."/>
            <person name="Meneus L."/>
            <person name="Mihai O."/>
            <person name="Mihalev A."/>
            <person name="Mihova T."/>
            <person name="Mittelman R."/>
            <person name="Mlenga V."/>
            <person name="Montmayeur A."/>
            <person name="Mulrain L."/>
            <person name="Navidi A."/>
            <person name="Naylor J."/>
            <person name="Negash T."/>
            <person name="Nguyen T."/>
            <person name="Nguyen N."/>
            <person name="Nicol R."/>
            <person name="Norbu C."/>
            <person name="Norbu N."/>
            <person name="Novod N."/>
            <person name="O'Neill B."/>
            <person name="Osman S."/>
            <person name="Markiewicz E."/>
            <person name="Oyono O.L."/>
            <person name="Patti C."/>
            <person name="Phunkhang P."/>
            <person name="Pierre F."/>
            <person name="Priest M."/>
            <person name="Raghuraman S."/>
            <person name="Rege F."/>
            <person name="Reyes R."/>
            <person name="Rise C."/>
            <person name="Rogov P."/>
            <person name="Ross K."/>
            <person name="Ryan E."/>
            <person name="Settipalli S."/>
            <person name="Shea T."/>
            <person name="Sherpa N."/>
            <person name="Shi L."/>
            <person name="Shih D."/>
            <person name="Sparrow T."/>
            <person name="Spaulding J."/>
            <person name="Stalker J."/>
            <person name="Stange-Thomann N."/>
            <person name="Stavropoulos S."/>
            <person name="Stone C."/>
            <person name="Strader C."/>
            <person name="Tesfaye S."/>
            <person name="Thomson T."/>
            <person name="Thoulutsang Y."/>
            <person name="Thoulutsang D."/>
            <person name="Topham K."/>
            <person name="Topping I."/>
            <person name="Tsamla T."/>
            <person name="Vassiliev H."/>
            <person name="Vo A."/>
            <person name="Wangchuk T."/>
            <person name="Wangdi T."/>
            <person name="Weiand M."/>
            <person name="Wilkinson J."/>
            <person name="Wilson A."/>
            <person name="Yadav S."/>
            <person name="Young G."/>
            <person name="Yu Q."/>
            <person name="Zembek L."/>
            <person name="Zhong D."/>
            <person name="Zimmer A."/>
            <person name="Zwirko Z."/>
            <person name="Jaffe D.B."/>
            <person name="Alvarez P."/>
            <person name="Brockman W."/>
            <person name="Butler J."/>
            <person name="Chin C."/>
            <person name="Gnerre S."/>
            <person name="Grabherr M."/>
            <person name="Kleber M."/>
            <person name="Mauceli E."/>
            <person name="MacCallum I."/>
        </authorList>
    </citation>
    <scope>NUCLEOTIDE SEQUENCE [LARGE SCALE GENOMIC DNA]</scope>
    <source>
        <strain evidence="10">Rob3c / Tucson 14021-0248.25</strain>
    </source>
</reference>
<dbReference type="Pfam" id="PF03105">
    <property type="entry name" value="SPX"/>
    <property type="match status" value="3"/>
</dbReference>
<dbReference type="GO" id="GO:0006817">
    <property type="term" value="P:phosphate ion transport"/>
    <property type="evidence" value="ECO:0007669"/>
    <property type="project" value="TreeGrafter"/>
</dbReference>
<feature type="transmembrane region" description="Helical" evidence="6">
    <location>
        <begin position="266"/>
        <end position="284"/>
    </location>
</feature>
<dbReference type="InterPro" id="IPR004342">
    <property type="entry name" value="EXS_C"/>
</dbReference>
<dbReference type="GO" id="GO:0000822">
    <property type="term" value="F:inositol hexakisphosphate binding"/>
    <property type="evidence" value="ECO:0007669"/>
    <property type="project" value="TreeGrafter"/>
</dbReference>
<feature type="domain" description="EXS" evidence="7">
    <location>
        <begin position="384"/>
        <end position="586"/>
    </location>
</feature>
<dbReference type="AlphaFoldDB" id="B4I6N0"/>
<sequence>MKFAEHLSAHITPEWRKQYINYEEMKAMLYLAVEEAPSVESVEDDVLKRHFANFDENFFHYCDKELKKINTFYSEKLAEATRKFATLNAELKTSIEESERSAKKSKGHKRHAALPDRKARELKLAFSEFYLSLILLQNYQNLNHTGFRKILKKHDKLLRVDTGAKWRQEYVEASHFFTNKDIDNIINETETTVTGELEGGDRQRAMKRLRVPPLGEQQSPWTTFKVGLFSGSFIVLVIVVVLSAIFHEISGENLKVTFRLYRGPLLFIEFIFLIGVNIYGWRSSGVNHVLIFELDPRNHLSEQHLMELAAIFGVIWTLSMLSFLYSASLAIPAFINPLTLTLIMVLFLANPFHVLYHDARFWLWRITGRCLSAPFFHVGFADFWLGDQLNSLATAILDFEYLICFYFTNGNWTEAKDASICMEKDFIIRPIVNCLPAWFRFAQCLRRYRDSREAFPHLIIASIVSSCYAYTWDIKMDWGLFDKNAGENTFLREEVVYSSTGFYYFAILEDLALRFIWALSFYLTEMKIVSSDIMTSVTGILEVFRRFVWNFFRLENEHLNNCGKFRAVRDISIAPLDSSDQALILRLMDEADGVINRYTKANRPKPKKVKDPEKRSLLQTRGSLPDLRIDIDSKKL</sequence>
<protein>
    <submittedName>
        <fullName evidence="9">GM22838</fullName>
    </submittedName>
</protein>
<dbReference type="OMA" id="ETSHFYT"/>
<dbReference type="InterPro" id="IPR004331">
    <property type="entry name" value="SPX_dom"/>
</dbReference>
<comment type="subcellular location">
    <subcellularLocation>
        <location evidence="1">Membrane</location>
        <topology evidence="1">Multi-pass membrane protein</topology>
    </subcellularLocation>
</comment>
<keyword evidence="5 6" id="KW-0472">Membrane</keyword>
<dbReference type="CDD" id="cd14477">
    <property type="entry name" value="SPX_XPR1_like"/>
    <property type="match status" value="1"/>
</dbReference>
<keyword evidence="4 6" id="KW-1133">Transmembrane helix</keyword>
<dbReference type="GO" id="GO:0005886">
    <property type="term" value="C:plasma membrane"/>
    <property type="evidence" value="ECO:0007669"/>
    <property type="project" value="TreeGrafter"/>
</dbReference>
<evidence type="ECO:0000256" key="5">
    <source>
        <dbReference type="ARBA" id="ARBA00023136"/>
    </source>
</evidence>
<evidence type="ECO:0000256" key="2">
    <source>
        <dbReference type="ARBA" id="ARBA00009665"/>
    </source>
</evidence>
<accession>B4I6N0</accession>
<feature type="transmembrane region" description="Helical" evidence="6">
    <location>
        <begin position="305"/>
        <end position="327"/>
    </location>
</feature>
<evidence type="ECO:0000256" key="3">
    <source>
        <dbReference type="ARBA" id="ARBA00022692"/>
    </source>
</evidence>
<organism evidence="10">
    <name type="scientific">Drosophila sechellia</name>
    <name type="common">Fruit fly</name>
    <dbReference type="NCBI Taxonomy" id="7238"/>
    <lineage>
        <taxon>Eukaryota</taxon>
        <taxon>Metazoa</taxon>
        <taxon>Ecdysozoa</taxon>
        <taxon>Arthropoda</taxon>
        <taxon>Hexapoda</taxon>
        <taxon>Insecta</taxon>
        <taxon>Pterygota</taxon>
        <taxon>Neoptera</taxon>
        <taxon>Endopterygota</taxon>
        <taxon>Diptera</taxon>
        <taxon>Brachycera</taxon>
        <taxon>Muscomorpha</taxon>
        <taxon>Ephydroidea</taxon>
        <taxon>Drosophilidae</taxon>
        <taxon>Drosophila</taxon>
        <taxon>Sophophora</taxon>
    </lineage>
</organism>
<dbReference type="EMBL" id="CH480823">
    <property type="protein sequence ID" value="EDW55978.1"/>
    <property type="molecule type" value="Genomic_DNA"/>
</dbReference>
<feature type="transmembrane region" description="Helical" evidence="6">
    <location>
        <begin position="226"/>
        <end position="246"/>
    </location>
</feature>